<dbReference type="InterPro" id="IPR012132">
    <property type="entry name" value="GMC_OxRdtase"/>
</dbReference>
<feature type="active site" description="Proton acceptor" evidence="11">
    <location>
        <position position="580"/>
    </location>
</feature>
<comment type="subcellular location">
    <subcellularLocation>
        <location evidence="2">Secreted</location>
        <location evidence="2">Cell wall</location>
    </subcellularLocation>
</comment>
<dbReference type="AlphaFoldDB" id="A0A3G9CP38"/>
<evidence type="ECO:0000256" key="6">
    <source>
        <dbReference type="ARBA" id="ARBA00022630"/>
    </source>
</evidence>
<dbReference type="Gene3D" id="3.50.50.60">
    <property type="entry name" value="FAD/NAD(P)-binding domain"/>
    <property type="match status" value="1"/>
</dbReference>
<dbReference type="PIRSF" id="PIRSF000137">
    <property type="entry name" value="Alcohol_oxidase"/>
    <property type="match status" value="1"/>
</dbReference>
<gene>
    <name evidence="17" type="primary">fadgdh</name>
</gene>
<dbReference type="PROSITE" id="PS00623">
    <property type="entry name" value="GMC_OXRED_1"/>
    <property type="match status" value="1"/>
</dbReference>
<keyword evidence="5" id="KW-0964">Secreted</keyword>
<feature type="signal peptide" evidence="14">
    <location>
        <begin position="1"/>
        <end position="16"/>
    </location>
</feature>
<dbReference type="InterPro" id="IPR027424">
    <property type="entry name" value="Glucose_Oxidase_domain_2"/>
</dbReference>
<dbReference type="PROSITE" id="PS00624">
    <property type="entry name" value="GMC_OXRED_2"/>
    <property type="match status" value="1"/>
</dbReference>
<feature type="active site" description="Proton donor" evidence="11">
    <location>
        <position position="537"/>
    </location>
</feature>
<evidence type="ECO:0000313" key="17">
    <source>
        <dbReference type="EMBL" id="BAV03498.1"/>
    </source>
</evidence>
<comment type="cofactor">
    <cofactor evidence="1 12">
        <name>FAD</name>
        <dbReference type="ChEBI" id="CHEBI:57692"/>
    </cofactor>
</comment>
<evidence type="ECO:0000256" key="2">
    <source>
        <dbReference type="ARBA" id="ARBA00004191"/>
    </source>
</evidence>
<dbReference type="Pfam" id="PF05199">
    <property type="entry name" value="GMC_oxred_C"/>
    <property type="match status" value="1"/>
</dbReference>
<dbReference type="GO" id="GO:0050660">
    <property type="term" value="F:flavin adenine dinucleotide binding"/>
    <property type="evidence" value="ECO:0007669"/>
    <property type="project" value="InterPro"/>
</dbReference>
<evidence type="ECO:0000256" key="1">
    <source>
        <dbReference type="ARBA" id="ARBA00001974"/>
    </source>
</evidence>
<accession>A0A3G9CP38</accession>
<evidence type="ECO:0000259" key="15">
    <source>
        <dbReference type="PROSITE" id="PS00623"/>
    </source>
</evidence>
<dbReference type="InterPro" id="IPR000172">
    <property type="entry name" value="GMC_OxRdtase_N"/>
</dbReference>
<evidence type="ECO:0000256" key="8">
    <source>
        <dbReference type="ARBA" id="ARBA00023002"/>
    </source>
</evidence>
<reference evidence="17" key="1">
    <citation type="journal article" date="2016" name="Electrochemistry (Tokyo) 84">
        <title>Thermostable FAD-dependent Glucose Dehydrogenases from Thermophilic Filamentous Fungus Thermoascus aurantiacus.</title>
        <authorList>
            <person name="Iwasa H."/>
            <person name="Ozawa K."/>
            <person name="Sasaki N."/>
            <person name="Kinoshita N."/>
            <person name="Hiratsuka A."/>
            <person name="Yokoyama K."/>
        </authorList>
    </citation>
    <scope>NUCLEOTIDE SEQUENCE</scope>
    <source>
        <strain evidence="17">NBRC 9748</strain>
    </source>
</reference>
<keyword evidence="14" id="KW-0732">Signal</keyword>
<organism evidence="17">
    <name type="scientific">Thermoascus aurantiacus</name>
    <dbReference type="NCBI Taxonomy" id="5087"/>
    <lineage>
        <taxon>Eukaryota</taxon>
        <taxon>Fungi</taxon>
        <taxon>Dikarya</taxon>
        <taxon>Ascomycota</taxon>
        <taxon>Pezizomycotina</taxon>
        <taxon>Eurotiomycetes</taxon>
        <taxon>Eurotiomycetidae</taxon>
        <taxon>Eurotiales</taxon>
        <taxon>Thermoascaceae</taxon>
        <taxon>Thermoascus</taxon>
    </lineage>
</organism>
<evidence type="ECO:0000256" key="3">
    <source>
        <dbReference type="ARBA" id="ARBA00010790"/>
    </source>
</evidence>
<dbReference type="Gene3D" id="4.10.450.10">
    <property type="entry name" value="Glucose Oxidase, domain 2"/>
    <property type="match status" value="1"/>
</dbReference>
<feature type="domain" description="Glucose-methanol-choline oxidoreductase N-terminal" evidence="15">
    <location>
        <begin position="108"/>
        <end position="131"/>
    </location>
</feature>
<evidence type="ECO:0000256" key="12">
    <source>
        <dbReference type="PIRSR" id="PIRSR000137-2"/>
    </source>
</evidence>
<dbReference type="Pfam" id="PF00732">
    <property type="entry name" value="GMC_oxred_N"/>
    <property type="match status" value="1"/>
</dbReference>
<evidence type="ECO:0000256" key="9">
    <source>
        <dbReference type="ARBA" id="ARBA00049435"/>
    </source>
</evidence>
<dbReference type="PANTHER" id="PTHR11552:SF201">
    <property type="entry name" value="GLUCOSE-METHANOL-CHOLINE OXIDOREDUCTASE N-TERMINAL DOMAIN-CONTAINING PROTEIN"/>
    <property type="match status" value="1"/>
</dbReference>
<dbReference type="Gene3D" id="3.30.560.10">
    <property type="entry name" value="Glucose Oxidase, domain 3"/>
    <property type="match status" value="1"/>
</dbReference>
<name>A0A3G9CP38_THEAU</name>
<evidence type="ECO:0000256" key="11">
    <source>
        <dbReference type="PIRSR" id="PIRSR000137-1"/>
    </source>
</evidence>
<feature type="domain" description="Glucose-methanol-choline oxidoreductase N-terminal" evidence="16">
    <location>
        <begin position="308"/>
        <end position="322"/>
    </location>
</feature>
<dbReference type="GO" id="GO:0046562">
    <property type="term" value="F:beta-D-glucose oxidase activity"/>
    <property type="evidence" value="ECO:0007669"/>
    <property type="project" value="UniProtKB-EC"/>
</dbReference>
<feature type="binding site" evidence="12">
    <location>
        <begin position="40"/>
        <end position="41"/>
    </location>
    <ligand>
        <name>FAD</name>
        <dbReference type="ChEBI" id="CHEBI:57692"/>
    </ligand>
</feature>
<dbReference type="SUPFAM" id="SSF54373">
    <property type="entry name" value="FAD-linked reductases, C-terminal domain"/>
    <property type="match status" value="1"/>
</dbReference>
<comment type="catalytic activity">
    <reaction evidence="9">
        <text>beta-D-glucose + O2 = D-glucono-1,5-lactone + H2O2</text>
        <dbReference type="Rhea" id="RHEA:11428"/>
        <dbReference type="ChEBI" id="CHEBI:15379"/>
        <dbReference type="ChEBI" id="CHEBI:15903"/>
        <dbReference type="ChEBI" id="CHEBI:16217"/>
        <dbReference type="ChEBI" id="CHEBI:16240"/>
        <dbReference type="EC" id="1.1.3.4"/>
    </reaction>
    <physiologicalReaction direction="left-to-right" evidence="9">
        <dbReference type="Rhea" id="RHEA:11429"/>
    </physiologicalReaction>
</comment>
<feature type="chain" id="PRO_5017937400" description="glucose oxidase" evidence="14">
    <location>
        <begin position="17"/>
        <end position="603"/>
    </location>
</feature>
<evidence type="ECO:0000256" key="7">
    <source>
        <dbReference type="ARBA" id="ARBA00022827"/>
    </source>
</evidence>
<evidence type="ECO:0000256" key="4">
    <source>
        <dbReference type="ARBA" id="ARBA00011738"/>
    </source>
</evidence>
<evidence type="ECO:0000256" key="5">
    <source>
        <dbReference type="ARBA" id="ARBA00022512"/>
    </source>
</evidence>
<dbReference type="InterPro" id="IPR007867">
    <property type="entry name" value="GMC_OxRtase_C"/>
</dbReference>
<keyword evidence="7 12" id="KW-0274">FAD</keyword>
<dbReference type="InterPro" id="IPR036188">
    <property type="entry name" value="FAD/NAD-bd_sf"/>
</dbReference>
<comment type="subunit">
    <text evidence="4">Homodimer.</text>
</comment>
<evidence type="ECO:0000256" key="14">
    <source>
        <dbReference type="SAM" id="SignalP"/>
    </source>
</evidence>
<keyword evidence="8" id="KW-0560">Oxidoreductase</keyword>
<evidence type="ECO:0000259" key="16">
    <source>
        <dbReference type="PROSITE" id="PS00624"/>
    </source>
</evidence>
<dbReference type="EMBL" id="LC096959">
    <property type="protein sequence ID" value="BAV03498.1"/>
    <property type="molecule type" value="Genomic_DNA"/>
</dbReference>
<protein>
    <recommendedName>
        <fullName evidence="10">glucose oxidase</fullName>
        <ecNumber evidence="10">1.1.3.4</ecNumber>
    </recommendedName>
</protein>
<dbReference type="PANTHER" id="PTHR11552">
    <property type="entry name" value="GLUCOSE-METHANOL-CHOLINE GMC OXIDOREDUCTASE"/>
    <property type="match status" value="1"/>
</dbReference>
<proteinExistence type="inferred from homology"/>
<evidence type="ECO:0000256" key="13">
    <source>
        <dbReference type="RuleBase" id="RU003968"/>
    </source>
</evidence>
<comment type="similarity">
    <text evidence="3 13">Belongs to the GMC oxidoreductase family.</text>
</comment>
<dbReference type="SUPFAM" id="SSF51905">
    <property type="entry name" value="FAD/NAD(P)-binding domain"/>
    <property type="match status" value="1"/>
</dbReference>
<keyword evidence="6 13" id="KW-0285">Flavoprotein</keyword>
<keyword evidence="5" id="KW-0134">Cell wall</keyword>
<sequence length="603" mass="65443">MLFCVRILSVLPLVAAATSLSSRSSQQQSQYDYIVVGGGTSGLVVANRLSEDPNVSVLVIEAGDSVLDNPNVTDINAAGLAIGTDIDWQYETTNQVYAGNRPQVLHSGKALGGSSTINGMAYARAEDVQIDAWQAIGNNGWNWTTLFPYYLKSEHYQSPNSMQMAAGASYNPKYHGFDGLLKVGYPRDRPPSDLPSILNRTCESLGIPWSVDVNGGKMRGFNYLPLTVDSAQNIREDAARAYYWPFTSLRPNINVLTNTRADKIVWENENVTTASKDGSIVADGVQITMSNGTVSVIRANKEVILSAGSVRSPALLELSGVGNPRILNQYNITVKVVLPTVGENLQDQMTNEAIVSTNSSLIGYNSVAYASAQDLFGDMTPSVAAWVQNSLADYAAAVANASQGSMNATVLQRLFQVQHDLIFKNQVPVAEIVFIPTSSTTFISPYWGLLPFARGNVHITSADPAQQPAVNPNYFMLGWDNQQQIATARFTRRLFQTEPLRGLVVNEIQPGLETVPERASDIVWENWIKASYRSNFHPVGTAAMMPRSLGGVVSDRLVVYGTSNVRVVDASVLPFQLCGHLTSTLYAVAERASDMVKEDAAAL</sequence>
<evidence type="ECO:0000256" key="10">
    <source>
        <dbReference type="ARBA" id="ARBA00049722"/>
    </source>
</evidence>
<dbReference type="EC" id="1.1.3.4" evidence="10"/>